<evidence type="ECO:0000313" key="28">
    <source>
        <dbReference type="EMBL" id="TDH73152.1"/>
    </source>
</evidence>
<feature type="compositionally biased region" description="Polar residues" evidence="1">
    <location>
        <begin position="169"/>
        <end position="183"/>
    </location>
</feature>
<keyword evidence="31" id="KW-1185">Reference proteome</keyword>
<feature type="region of interest" description="Disordered" evidence="1">
    <location>
        <begin position="472"/>
        <end position="637"/>
    </location>
</feature>
<sequence>MQVHRRWLRFVLVVLLMNSQANAQIFAVQSRDGDPETVLNFKEDLNNGRVPTLATQRPERPWLLDQNASSDSSEPAEPSTPTPEVLKPTDAPSTRAPLTSASPGVNNKDVDATDKPLPVNKPVDPAKRDANRDKATGVVKPKDETTEVTFTRSPLLQQTAPVSDAIPTADSNANFDKPTSSPPTEVEIKPEESKPVPNAPPKSISLKVRKQIIDPESGSDDDASVGSKSDLNETQQTLKPPTKKDASTIQETLESNTVDLKTSKTSDKTTKQDNLSDNGTDSKQEADTSRSSSSSGSPSAAASVLADAASNATSTASNTLMLGLMMAGAIALVLLVALFVYKKTNQLVQDDDPGLERGRHDHTQGVAQASTVAANYHQNHNMSPTGFSDDNYPPNPGNSQFDQEPYDHDGGRLTYNDPNLDMLTPRSQIALAHSQMSLPPMAQTNSSHGTSQYSQYSSQSSSFYGQSMYSSGHSGNHFQSKYDSRHREDLASEDESDFGGDSIQDLSNGWHGMGQKGSKKTTKRPDLSLDESFFEPKDSRSTSASDYHGQTRFQASGQTEYRMSTADESRYMGDESFAATNSNYDQSHYNGDPSFQSSGFSEFEASGAPRRRGDSSNHDASSFYRTKDSRFTDASYY</sequence>
<feature type="region of interest" description="Disordered" evidence="1">
    <location>
        <begin position="378"/>
        <end position="410"/>
    </location>
</feature>
<evidence type="ECO:0000313" key="14">
    <source>
        <dbReference type="EMBL" id="TDH68623.1"/>
    </source>
</evidence>
<evidence type="ECO:0000313" key="18">
    <source>
        <dbReference type="EMBL" id="TDH69339.1"/>
    </source>
</evidence>
<evidence type="ECO:0000313" key="15">
    <source>
        <dbReference type="EMBL" id="TDH68777.1"/>
    </source>
</evidence>
<dbReference type="EMBL" id="SHOA02000014">
    <property type="protein sequence ID" value="TDH66785.1"/>
    <property type="molecule type" value="Genomic_DNA"/>
</dbReference>
<dbReference type="EMBL" id="SHOA02000018">
    <property type="protein sequence ID" value="TDH66246.1"/>
    <property type="molecule type" value="Genomic_DNA"/>
</dbReference>
<evidence type="ECO:0000313" key="27">
    <source>
        <dbReference type="EMBL" id="TDH72647.1"/>
    </source>
</evidence>
<feature type="compositionally biased region" description="Basic and acidic residues" evidence="1">
    <location>
        <begin position="480"/>
        <end position="490"/>
    </location>
</feature>
<dbReference type="GeneID" id="94343913"/>
<dbReference type="AlphaFoldDB" id="A0A976IEE5"/>
<gene>
    <name evidence="16" type="ORF">CCR75_000134</name>
    <name evidence="15" type="ORF">CCR75_000484</name>
    <name evidence="5" type="ORF">CCR75_001395</name>
    <name evidence="9" type="ORF">CCR75_001607</name>
    <name evidence="4" type="ORF">CCR75_001692</name>
    <name evidence="7" type="ORF">CCR75_001714</name>
    <name evidence="6" type="ORF">CCR75_001836</name>
    <name evidence="30" type="ORF">CCR75_001980</name>
    <name evidence="26" type="ORF">CCR75_003272</name>
    <name evidence="14" type="ORF">CCR75_003561</name>
    <name evidence="11" type="ORF">CCR75_004136</name>
    <name evidence="10" type="ORF">CCR75_004549</name>
    <name evidence="21" type="ORF">CCR75_005492</name>
    <name evidence="8" type="ORF">CCR75_005613</name>
    <name evidence="19" type="ORF">CCR75_005887</name>
    <name evidence="12" type="ORF">CCR75_006132</name>
    <name evidence="22" type="ORF">CCR75_006407</name>
    <name evidence="20" type="ORF">CCR75_006524</name>
    <name evidence="25" type="ORF">CCR75_006991</name>
    <name evidence="28" type="ORF">CCR75_007598</name>
    <name evidence="18" type="ORF">CCR75_008267</name>
    <name evidence="27" type="ORF">CCR75_008277</name>
    <name evidence="29" type="ORF">CCR75_009118</name>
    <name evidence="24" type="ORF">CCR75_009127</name>
    <name evidence="23" type="ORF">CCR75_009549</name>
    <name evidence="17" type="ORF">CCR75_009665</name>
    <name evidence="13" type="ORF">CCR75_009671</name>
</gene>
<proteinExistence type="predicted"/>
<evidence type="ECO:0000313" key="22">
    <source>
        <dbReference type="EMBL" id="TDH70825.1"/>
    </source>
</evidence>
<evidence type="ECO:0000313" key="6">
    <source>
        <dbReference type="EMBL" id="TDH66246.1"/>
    </source>
</evidence>
<feature type="compositionally biased region" description="Polar residues" evidence="1">
    <location>
        <begin position="378"/>
        <end position="388"/>
    </location>
</feature>
<dbReference type="EMBL" id="SHOA02000069">
    <property type="protein sequence ID" value="TDH70825.1"/>
    <property type="molecule type" value="Genomic_DNA"/>
</dbReference>
<evidence type="ECO:0000313" key="19">
    <source>
        <dbReference type="EMBL" id="TDH69483.1"/>
    </source>
</evidence>
<evidence type="ECO:0000313" key="16">
    <source>
        <dbReference type="EMBL" id="TDH68809.1"/>
    </source>
</evidence>
<evidence type="ECO:0000313" key="20">
    <source>
        <dbReference type="EMBL" id="TDH70493.1"/>
    </source>
</evidence>
<dbReference type="EMBL" id="SHOA02000203">
    <property type="protein sequence ID" value="TDH66030.1"/>
    <property type="molecule type" value="Genomic_DNA"/>
</dbReference>
<dbReference type="EMBL" id="SHOA02000006">
    <property type="protein sequence ID" value="TDH67730.1"/>
    <property type="molecule type" value="Genomic_DNA"/>
</dbReference>
<evidence type="ECO:0000313" key="11">
    <source>
        <dbReference type="EMBL" id="TDH67502.1"/>
    </source>
</evidence>
<evidence type="ECO:0000313" key="9">
    <source>
        <dbReference type="EMBL" id="TDH66785.1"/>
    </source>
</evidence>
<organism evidence="15 31">
    <name type="scientific">Bremia lactucae</name>
    <name type="common">Lettuce downy mildew</name>
    <dbReference type="NCBI Taxonomy" id="4779"/>
    <lineage>
        <taxon>Eukaryota</taxon>
        <taxon>Sar</taxon>
        <taxon>Stramenopiles</taxon>
        <taxon>Oomycota</taxon>
        <taxon>Peronosporomycetes</taxon>
        <taxon>Peronosporales</taxon>
        <taxon>Peronosporaceae</taxon>
        <taxon>Bremia</taxon>
    </lineage>
</organism>
<dbReference type="EMBL" id="SHOA02000087">
    <property type="protein sequence ID" value="TDH68623.1"/>
    <property type="molecule type" value="Genomic_DNA"/>
</dbReference>
<dbReference type="EMBL" id="SHOA02000016">
    <property type="protein sequence ID" value="TDH69483.1"/>
    <property type="molecule type" value="Genomic_DNA"/>
</dbReference>
<dbReference type="RefSeq" id="XP_067818308.1">
    <property type="nucleotide sequence ID" value="XM_067958242.1"/>
</dbReference>
<feature type="compositionally biased region" description="Polar residues" evidence="1">
    <location>
        <begin position="551"/>
        <end position="562"/>
    </location>
</feature>
<evidence type="ECO:0000313" key="13">
    <source>
        <dbReference type="EMBL" id="TDH68375.1"/>
    </source>
</evidence>
<feature type="transmembrane region" description="Helical" evidence="2">
    <location>
        <begin position="320"/>
        <end position="341"/>
    </location>
</feature>
<dbReference type="EMBL" id="SHOA02000001">
    <property type="protein sequence ID" value="TDH70788.1"/>
    <property type="molecule type" value="Genomic_DNA"/>
</dbReference>
<dbReference type="EMBL" id="SHOA02000016">
    <property type="protein sequence ID" value="TDH68777.1"/>
    <property type="molecule type" value="Genomic_DNA"/>
</dbReference>
<dbReference type="EMBL" id="SHOA02000003">
    <property type="protein sequence ID" value="TDH74286.1"/>
    <property type="molecule type" value="Genomic_DNA"/>
</dbReference>
<comment type="caution">
    <text evidence="15">The sequence shown here is derived from an EMBL/GenBank/DDBJ whole genome shotgun (WGS) entry which is preliminary data.</text>
</comment>
<evidence type="ECO:0000256" key="3">
    <source>
        <dbReference type="SAM" id="SignalP"/>
    </source>
</evidence>
<feature type="compositionally biased region" description="Polar residues" evidence="1">
    <location>
        <begin position="226"/>
        <end position="239"/>
    </location>
</feature>
<evidence type="ECO:0000313" key="26">
    <source>
        <dbReference type="EMBL" id="TDH72553.1"/>
    </source>
</evidence>
<evidence type="ECO:0000313" key="10">
    <source>
        <dbReference type="EMBL" id="TDH67354.1"/>
    </source>
</evidence>
<evidence type="ECO:0000313" key="17">
    <source>
        <dbReference type="EMBL" id="TDH69093.1"/>
    </source>
</evidence>
<evidence type="ECO:0000313" key="23">
    <source>
        <dbReference type="EMBL" id="TDH71375.1"/>
    </source>
</evidence>
<dbReference type="EMBL" id="SHOA02000014">
    <property type="protein sequence ID" value="TDH67354.1"/>
    <property type="molecule type" value="Genomic_DNA"/>
</dbReference>
<feature type="compositionally biased region" description="Basic and acidic residues" evidence="1">
    <location>
        <begin position="261"/>
        <end position="271"/>
    </location>
</feature>
<evidence type="ECO:0000313" key="30">
    <source>
        <dbReference type="EMBL" id="TDH74286.1"/>
    </source>
</evidence>
<protein>
    <submittedName>
        <fullName evidence="15">Uncharacterized protein</fullName>
    </submittedName>
</protein>
<feature type="region of interest" description="Disordered" evidence="1">
    <location>
        <begin position="49"/>
        <end position="299"/>
    </location>
</feature>
<dbReference type="EMBL" id="SHOA02000014">
    <property type="protein sequence ID" value="TDH67502.1"/>
    <property type="molecule type" value="Genomic_DNA"/>
</dbReference>
<dbReference type="EMBL" id="SHOA02000189">
    <property type="protein sequence ID" value="TDH68809.1"/>
    <property type="molecule type" value="Genomic_DNA"/>
</dbReference>
<accession>A0A976IEE5</accession>
<feature type="chain" id="PRO_5038278315" evidence="3">
    <location>
        <begin position="24"/>
        <end position="637"/>
    </location>
</feature>
<dbReference type="EMBL" id="SHOA02000036">
    <property type="protein sequence ID" value="TDH73152.1"/>
    <property type="molecule type" value="Genomic_DNA"/>
</dbReference>
<dbReference type="EMBL" id="SHOA02000016">
    <property type="protein sequence ID" value="TDH71442.1"/>
    <property type="molecule type" value="Genomic_DNA"/>
</dbReference>
<reference evidence="15 31" key="1">
    <citation type="journal article" date="2021" name="Genome Biol.">
        <title>AFLAP: assembly-free linkage analysis pipeline using k-mers from genome sequencing data.</title>
        <authorList>
            <person name="Fletcher K."/>
            <person name="Zhang L."/>
            <person name="Gil J."/>
            <person name="Han R."/>
            <person name="Cavanaugh K."/>
            <person name="Michelmore R."/>
        </authorList>
    </citation>
    <scope>NUCLEOTIDE SEQUENCE [LARGE SCALE GENOMIC DNA]</scope>
    <source>
        <strain evidence="15 31">SF5</strain>
    </source>
</reference>
<keyword evidence="2" id="KW-0472">Membrane</keyword>
<dbReference type="EMBL" id="SHOA02000037">
    <property type="protein sequence ID" value="TDH72553.1"/>
    <property type="molecule type" value="Genomic_DNA"/>
</dbReference>
<dbReference type="EMBL" id="SHOA02000004">
    <property type="protein sequence ID" value="TDH68375.1"/>
    <property type="molecule type" value="Genomic_DNA"/>
</dbReference>
<dbReference type="EMBL" id="SHOA02000089">
    <property type="protein sequence ID" value="TDH69093.1"/>
    <property type="molecule type" value="Genomic_DNA"/>
</dbReference>
<dbReference type="EMBL" id="SHOA02000012">
    <property type="protein sequence ID" value="TDH72647.1"/>
    <property type="molecule type" value="Genomic_DNA"/>
</dbReference>
<evidence type="ECO:0000313" key="8">
    <source>
        <dbReference type="EMBL" id="TDH66609.1"/>
    </source>
</evidence>
<reference evidence="15" key="2">
    <citation type="submission" date="2021-07" db="EMBL/GenBank/DDBJ databases">
        <authorList>
            <person name="Fletcher K."/>
        </authorList>
    </citation>
    <scope>NUCLEOTIDE SEQUENCE</scope>
    <source>
        <strain evidence="15">SF5</strain>
    </source>
</reference>
<evidence type="ECO:0000313" key="5">
    <source>
        <dbReference type="EMBL" id="TDH66030.1"/>
    </source>
</evidence>
<feature type="compositionally biased region" description="Polar residues" evidence="1">
    <location>
        <begin position="578"/>
        <end position="600"/>
    </location>
</feature>
<evidence type="ECO:0000256" key="1">
    <source>
        <dbReference type="SAM" id="MobiDB-lite"/>
    </source>
</evidence>
<name>A0A976IEE5_BRELC</name>
<evidence type="ECO:0000313" key="7">
    <source>
        <dbReference type="EMBL" id="TDH66354.1"/>
    </source>
</evidence>
<dbReference type="EMBL" id="SHOA02000004">
    <property type="protein sequence ID" value="TDH71375.1"/>
    <property type="molecule type" value="Genomic_DNA"/>
</dbReference>
<dbReference type="EMBL" id="SHOA02000037">
    <property type="protein sequence ID" value="TDH72269.1"/>
    <property type="molecule type" value="Genomic_DNA"/>
</dbReference>
<feature type="compositionally biased region" description="Basic and acidic residues" evidence="1">
    <location>
        <begin position="124"/>
        <end position="145"/>
    </location>
</feature>
<feature type="compositionally biased region" description="Polar residues" evidence="1">
    <location>
        <begin position="96"/>
        <end position="105"/>
    </location>
</feature>
<dbReference type="EMBL" id="SHOA02000018">
    <property type="protein sequence ID" value="TDH69339.1"/>
    <property type="molecule type" value="Genomic_DNA"/>
</dbReference>
<evidence type="ECO:0000313" key="31">
    <source>
        <dbReference type="Proteomes" id="UP000294530"/>
    </source>
</evidence>
<feature type="compositionally biased region" description="Polar residues" evidence="1">
    <location>
        <begin position="247"/>
        <end position="260"/>
    </location>
</feature>
<evidence type="ECO:0000313" key="21">
    <source>
        <dbReference type="EMBL" id="TDH70788.1"/>
    </source>
</evidence>
<evidence type="ECO:0000313" key="24">
    <source>
        <dbReference type="EMBL" id="TDH71442.1"/>
    </source>
</evidence>
<evidence type="ECO:0000313" key="12">
    <source>
        <dbReference type="EMBL" id="TDH67730.1"/>
    </source>
</evidence>
<keyword evidence="2" id="KW-1133">Transmembrane helix</keyword>
<dbReference type="EMBL" id="SHOA02000002">
    <property type="protein sequence ID" value="TDH65267.1"/>
    <property type="molecule type" value="Genomic_DNA"/>
</dbReference>
<evidence type="ECO:0000313" key="25">
    <source>
        <dbReference type="EMBL" id="TDH72269.1"/>
    </source>
</evidence>
<feature type="compositionally biased region" description="Polar residues" evidence="1">
    <location>
        <begin position="147"/>
        <end position="161"/>
    </location>
</feature>
<dbReference type="OrthoDB" id="168095at2759"/>
<feature type="signal peptide" evidence="3">
    <location>
        <begin position="1"/>
        <end position="23"/>
    </location>
</feature>
<evidence type="ECO:0000313" key="29">
    <source>
        <dbReference type="EMBL" id="TDH73171.1"/>
    </source>
</evidence>
<keyword evidence="2" id="KW-0812">Transmembrane</keyword>
<feature type="compositionally biased region" description="Low complexity" evidence="1">
    <location>
        <begin position="68"/>
        <end position="84"/>
    </location>
</feature>
<dbReference type="EMBL" id="SHOA02000036">
    <property type="protein sequence ID" value="TDH73171.1"/>
    <property type="molecule type" value="Genomic_DNA"/>
</dbReference>
<feature type="compositionally biased region" description="Low complexity" evidence="1">
    <location>
        <begin position="289"/>
        <end position="299"/>
    </location>
</feature>
<dbReference type="EMBL" id="SHOA02000002">
    <property type="protein sequence ID" value="TDH66354.1"/>
    <property type="molecule type" value="Genomic_DNA"/>
</dbReference>
<dbReference type="KEGG" id="blac:94343913"/>
<dbReference type="EMBL" id="SHOA02000102">
    <property type="protein sequence ID" value="TDH70493.1"/>
    <property type="molecule type" value="Genomic_DNA"/>
</dbReference>
<dbReference type="EMBL" id="SHOA02000202">
    <property type="protein sequence ID" value="TDH66609.1"/>
    <property type="molecule type" value="Genomic_DNA"/>
</dbReference>
<keyword evidence="3" id="KW-0732">Signal</keyword>
<evidence type="ECO:0000313" key="4">
    <source>
        <dbReference type="EMBL" id="TDH65267.1"/>
    </source>
</evidence>
<dbReference type="Proteomes" id="UP000294530">
    <property type="component" value="Unassembled WGS sequence"/>
</dbReference>
<evidence type="ECO:0000256" key="2">
    <source>
        <dbReference type="SAM" id="Phobius"/>
    </source>
</evidence>